<dbReference type="GO" id="GO:0045944">
    <property type="term" value="P:positive regulation of transcription by RNA polymerase II"/>
    <property type="evidence" value="ECO:0007669"/>
    <property type="project" value="TreeGrafter"/>
</dbReference>
<dbReference type="PROSITE" id="PS50048">
    <property type="entry name" value="ZN2_CY6_FUNGAL_2"/>
    <property type="match status" value="1"/>
</dbReference>
<dbReference type="GO" id="GO:0005634">
    <property type="term" value="C:nucleus"/>
    <property type="evidence" value="ECO:0007669"/>
    <property type="project" value="UniProtKB-SubCell"/>
</dbReference>
<evidence type="ECO:0000256" key="4">
    <source>
        <dbReference type="ARBA" id="ARBA00023163"/>
    </source>
</evidence>
<evidence type="ECO:0000313" key="7">
    <source>
        <dbReference type="EMBL" id="KAJ8990816.1"/>
    </source>
</evidence>
<dbReference type="AlphaFoldDB" id="A0AAN6ESJ5"/>
<organism evidence="7 8">
    <name type="scientific">Exophiala dermatitidis</name>
    <name type="common">Black yeast-like fungus</name>
    <name type="synonym">Wangiella dermatitidis</name>
    <dbReference type="NCBI Taxonomy" id="5970"/>
    <lineage>
        <taxon>Eukaryota</taxon>
        <taxon>Fungi</taxon>
        <taxon>Dikarya</taxon>
        <taxon>Ascomycota</taxon>
        <taxon>Pezizomycotina</taxon>
        <taxon>Eurotiomycetes</taxon>
        <taxon>Chaetothyriomycetidae</taxon>
        <taxon>Chaetothyriales</taxon>
        <taxon>Herpotrichiellaceae</taxon>
        <taxon>Exophiala</taxon>
    </lineage>
</organism>
<dbReference type="CDD" id="cd00067">
    <property type="entry name" value="GAL4"/>
    <property type="match status" value="1"/>
</dbReference>
<dbReference type="EMBL" id="JAJGCB010000010">
    <property type="protein sequence ID" value="KAJ8990816.1"/>
    <property type="molecule type" value="Genomic_DNA"/>
</dbReference>
<dbReference type="InterPro" id="IPR001138">
    <property type="entry name" value="Zn2Cys6_DnaBD"/>
</dbReference>
<evidence type="ECO:0000313" key="8">
    <source>
        <dbReference type="Proteomes" id="UP001161757"/>
    </source>
</evidence>
<dbReference type="Pfam" id="PF11951">
    <property type="entry name" value="Fungal_trans_2"/>
    <property type="match status" value="1"/>
</dbReference>
<comment type="subcellular location">
    <subcellularLocation>
        <location evidence="1">Nucleus</location>
    </subcellularLocation>
</comment>
<dbReference type="GO" id="GO:0008270">
    <property type="term" value="F:zinc ion binding"/>
    <property type="evidence" value="ECO:0007669"/>
    <property type="project" value="InterPro"/>
</dbReference>
<dbReference type="PANTHER" id="PTHR37534">
    <property type="entry name" value="TRANSCRIPTIONAL ACTIVATOR PROTEIN UGA3"/>
    <property type="match status" value="1"/>
</dbReference>
<dbReference type="InterPro" id="IPR036864">
    <property type="entry name" value="Zn2-C6_fun-type_DNA-bd_sf"/>
</dbReference>
<evidence type="ECO:0000256" key="1">
    <source>
        <dbReference type="ARBA" id="ARBA00004123"/>
    </source>
</evidence>
<dbReference type="GO" id="GO:0000981">
    <property type="term" value="F:DNA-binding transcription factor activity, RNA polymerase II-specific"/>
    <property type="evidence" value="ECO:0007669"/>
    <property type="project" value="InterPro"/>
</dbReference>
<evidence type="ECO:0000256" key="5">
    <source>
        <dbReference type="ARBA" id="ARBA00023242"/>
    </source>
</evidence>
<keyword evidence="5" id="KW-0539">Nucleus</keyword>
<protein>
    <recommendedName>
        <fullName evidence="6">Zn(2)-C6 fungal-type domain-containing protein</fullName>
    </recommendedName>
</protein>
<keyword evidence="3" id="KW-0238">DNA-binding</keyword>
<name>A0AAN6ESJ5_EXODE</name>
<accession>A0AAN6ESJ5</accession>
<gene>
    <name evidence="7" type="ORF">HRR80_005589</name>
</gene>
<sequence length="581" mass="65488">MGRRRRPDQQPPKPRTRAGCLTCRSRKVKCDEQRPTCHRCQIAHRQCDYGHEIRWEDDYVSKGLAFGRAGVWSKSGGTSNSPNSISSEPAQWQPVPVPRIQPYHFLNYSAQTFEEPLRLDTTEGLSSHNLQVGGDGGAHLQRLASRLNAALDIDSSSPYSANSYSTAVIRSRSVPLIPHLVDEDQSLLLNYYIQKLCPLTTSSKLSQSPFASLILPFTLTNSKTGILSILALSACHRSKKEPAWRMPAMKLKAQVLQELQNRFQVEGPEKVAASSDTLITMVVLCLYEIIQDCDSGWVVHLKGAHDMVRFRKELIQQQQDRRVPGAEVVEVNDLTAFAERFFAFHDVIGRTACAQVPLFGRDYWNFGEKIVDVWMGCSPELVALLCTITELSRAAYADPTISITDSFLNACAVARFKLESLEQAVENDDEYLIMSANVKRLAALLYLNCALYNALPTTPLVSHLVEQIMREVVRFIEKGFMTGLSWPVFVAAVELNNYNDELWVDERSGRPVHGRKLVLEVLHAMETSTVSNIDRMRTIISQVWQARDLEEDPFPQTADSHYSRNDWEKYVVPVSENISLV</sequence>
<reference evidence="7" key="1">
    <citation type="submission" date="2023-01" db="EMBL/GenBank/DDBJ databases">
        <title>Exophiala dermititidis isolated from Cystic Fibrosis Patient.</title>
        <authorList>
            <person name="Kurbessoian T."/>
            <person name="Crocker A."/>
            <person name="Murante D."/>
            <person name="Hogan D.A."/>
            <person name="Stajich J.E."/>
        </authorList>
    </citation>
    <scope>NUCLEOTIDE SEQUENCE</scope>
    <source>
        <strain evidence="7">Ex8</strain>
    </source>
</reference>
<keyword evidence="4" id="KW-0804">Transcription</keyword>
<feature type="domain" description="Zn(2)-C6 fungal-type" evidence="6">
    <location>
        <begin position="19"/>
        <end position="49"/>
    </location>
</feature>
<dbReference type="Pfam" id="PF00172">
    <property type="entry name" value="Zn_clus"/>
    <property type="match status" value="1"/>
</dbReference>
<dbReference type="SMART" id="SM00066">
    <property type="entry name" value="GAL4"/>
    <property type="match status" value="1"/>
</dbReference>
<evidence type="ECO:0000256" key="3">
    <source>
        <dbReference type="ARBA" id="ARBA00023125"/>
    </source>
</evidence>
<dbReference type="SUPFAM" id="SSF57701">
    <property type="entry name" value="Zn2/Cys6 DNA-binding domain"/>
    <property type="match status" value="1"/>
</dbReference>
<dbReference type="InterPro" id="IPR021858">
    <property type="entry name" value="Fun_TF"/>
</dbReference>
<comment type="caution">
    <text evidence="7">The sequence shown here is derived from an EMBL/GenBank/DDBJ whole genome shotgun (WGS) entry which is preliminary data.</text>
</comment>
<dbReference type="PANTHER" id="PTHR37534:SF49">
    <property type="entry name" value="LYSINE BIOSYNTHESIS REGULATORY PROTEIN LYS14"/>
    <property type="match status" value="1"/>
</dbReference>
<dbReference type="GO" id="GO:0000976">
    <property type="term" value="F:transcription cis-regulatory region binding"/>
    <property type="evidence" value="ECO:0007669"/>
    <property type="project" value="TreeGrafter"/>
</dbReference>
<dbReference type="PROSITE" id="PS00463">
    <property type="entry name" value="ZN2_CY6_FUNGAL_1"/>
    <property type="match status" value="1"/>
</dbReference>
<evidence type="ECO:0000259" key="6">
    <source>
        <dbReference type="PROSITE" id="PS50048"/>
    </source>
</evidence>
<evidence type="ECO:0000256" key="2">
    <source>
        <dbReference type="ARBA" id="ARBA00023015"/>
    </source>
</evidence>
<proteinExistence type="predicted"/>
<dbReference type="Proteomes" id="UP001161757">
    <property type="component" value="Unassembled WGS sequence"/>
</dbReference>
<dbReference type="Gene3D" id="4.10.240.10">
    <property type="entry name" value="Zn(2)-C6 fungal-type DNA-binding domain"/>
    <property type="match status" value="1"/>
</dbReference>
<keyword evidence="2" id="KW-0805">Transcription regulation</keyword>